<feature type="domain" description="ANKLE2 third alpha/beta" evidence="9">
    <location>
        <begin position="278"/>
        <end position="341"/>
    </location>
</feature>
<dbReference type="InterPro" id="IPR036770">
    <property type="entry name" value="Ankyrin_rpt-contain_sf"/>
</dbReference>
<dbReference type="Gene3D" id="1.25.40.20">
    <property type="entry name" value="Ankyrin repeat-containing domain"/>
    <property type="match status" value="1"/>
</dbReference>
<dbReference type="VEuPathDB" id="VectorBase:SCAU004949"/>
<dbReference type="PROSITE" id="PS50088">
    <property type="entry name" value="ANK_REPEAT"/>
    <property type="match status" value="1"/>
</dbReference>
<feature type="region of interest" description="Disordered" evidence="8">
    <location>
        <begin position="337"/>
        <end position="453"/>
    </location>
</feature>
<dbReference type="PANTHER" id="PTHR12349">
    <property type="entry name" value="ANKYRIN REPEAT AND LEM DOMAIN-CONTAINING PROTEIN 2"/>
    <property type="match status" value="1"/>
</dbReference>
<comment type="similarity">
    <text evidence="2">Belongs to the ANKLE2 family.</text>
</comment>
<proteinExistence type="inferred from homology"/>
<keyword evidence="11" id="KW-1185">Reference proteome</keyword>
<feature type="region of interest" description="Disordered" evidence="8">
    <location>
        <begin position="954"/>
        <end position="977"/>
    </location>
</feature>
<organism evidence="10 11">
    <name type="scientific">Stomoxys calcitrans</name>
    <name type="common">Stable fly</name>
    <name type="synonym">Conops calcitrans</name>
    <dbReference type="NCBI Taxonomy" id="35570"/>
    <lineage>
        <taxon>Eukaryota</taxon>
        <taxon>Metazoa</taxon>
        <taxon>Ecdysozoa</taxon>
        <taxon>Arthropoda</taxon>
        <taxon>Hexapoda</taxon>
        <taxon>Insecta</taxon>
        <taxon>Pterygota</taxon>
        <taxon>Neoptera</taxon>
        <taxon>Endopterygota</taxon>
        <taxon>Diptera</taxon>
        <taxon>Brachycera</taxon>
        <taxon>Muscomorpha</taxon>
        <taxon>Muscoidea</taxon>
        <taxon>Muscidae</taxon>
        <taxon>Stomoxys</taxon>
    </lineage>
</organism>
<evidence type="ECO:0000256" key="6">
    <source>
        <dbReference type="ARBA" id="ARBA00023306"/>
    </source>
</evidence>
<dbReference type="PROSITE" id="PS50297">
    <property type="entry name" value="ANK_REP_REGION"/>
    <property type="match status" value="1"/>
</dbReference>
<dbReference type="GO" id="GO:0007399">
    <property type="term" value="P:nervous system development"/>
    <property type="evidence" value="ECO:0007669"/>
    <property type="project" value="UniProtKB-ARBA"/>
</dbReference>
<feature type="compositionally biased region" description="Polar residues" evidence="8">
    <location>
        <begin position="403"/>
        <end position="417"/>
    </location>
</feature>
<sequence>MPYYGLYIPVKGGGSTTSGTTSNQSGSSSGNDDAAASNDNVTESQLVFKAKADALKVLKKHKDARLKEFSIEEDAIKYAKTGFEIVQQKYNDVRTSTASLETPAFRAPTKQELVRFRKLIEDDDYNRVKQTIWDNPRYLVSSGDTPTTLKEGYRYNAMHVCALSNRPQIAELILKTVSDTKFADLLTGKKYDQKMCQELCINLLDYYLNIPEKGRSDTPLHLASKFGNVAMVELLLSYPECKLTRNNEGKLAQHIICLRSSSIDGRQTKIEELFKERYYVPVLRSVDSSIPAQIGQPFAANNPPQLNCDPLSPEVEIKALAGPMTKDQAKKFYRRWKTPPRLGSNVSSPIANNPFISPMKSRNSLPSTPRDSGSATNSPTAMLQRRSLFNSTPHRTDERHNGTNETNGFADQSSLILNDSFDDHQNGNQDKENEREAFNKQETNNNHSVENKFKGSLCPGTPLFKIKRDAFFTYREQNLASPMPGCLETDYMHVSDIYDSPGYKERHVKNTDAEKGIECIGRNLAKEQNVEWQEYWDFLEKFIDIASEKGIAILEKYLAQKQADYESEQNKKRSIGRNAEMLEDVCSALEKFGFVGTSNADATDANSRWRNGINQRFENGFRSSNPVPSNMNASAAQQSATPYTYVEKSLQVHARRMTKTIVHNIENEVSINDALLLELRRVKSLIYSFKEDASFANVNFEKVHSRIGNLVGTFLENSQEISSEMKAKILNILRNLLRQQGERREHIECVCSRILHKLENPVEQILPENLKTEDMCSKVWSQENDCNCQWESNLSRKTSHRNRMEARYKNHQRMKQQEKSLQQQQVNEKISTEYRNPKVDNDSSDDIDENVFWSDFGSDSDEEEVFFTPPDSPTNCHRLNEVEDDDDGYKHFIYGSEPTKRDLDVLNAIFHVDINKAKYPTIHSWKSALMRYSNDEMDFFPSPRVVKKSHTYASTANKTDPAIPPQTPTSHKKPQPYVRSISSSSITYNSSGQAIIREPILQLPTAKRLFASPGKPTFVNTAEFPEVKDAAATTTALTPNSISQTAAAESAVNNEKSTGVNIALRSIRPLTPLNKIRGLFSSYRERMESSPLPSLMSVNERVSKEETKNLSLLNISESDYLTGSEPTKRDLDVLNAIFHVDINKAKYPTIHSWKSALMRYSNDEMDFFPSPRVVKKSHTYASTANKTDPAIPPQTPTSHKKPQPYVRSISSSSITYNSSGQAIIREPILQLPTAKRLFASPGKPTFVNTAEFPEVKDAAATTTALTPNSISQTAAAESAVNNEKSTGVNIALRSIRPLTPLNKIRGLFSSYRERMESSPLPSLMSVNERVSKEETKNLSLLNISESDYLT</sequence>
<evidence type="ECO:0000256" key="5">
    <source>
        <dbReference type="ARBA" id="ARBA00023043"/>
    </source>
</evidence>
<accession>A0A1I8P5G4</accession>
<evidence type="ECO:0000256" key="1">
    <source>
        <dbReference type="ARBA" id="ARBA00004240"/>
    </source>
</evidence>
<dbReference type="STRING" id="35570.A0A1I8P5G4"/>
<reference evidence="10" key="1">
    <citation type="submission" date="2020-05" db="UniProtKB">
        <authorList>
            <consortium name="EnsemblMetazoa"/>
        </authorList>
    </citation>
    <scope>IDENTIFICATION</scope>
    <source>
        <strain evidence="10">USDA</strain>
    </source>
</reference>
<feature type="region of interest" description="Disordered" evidence="8">
    <location>
        <begin position="1182"/>
        <end position="1211"/>
    </location>
</feature>
<dbReference type="Proteomes" id="UP000095300">
    <property type="component" value="Unassembled WGS sequence"/>
</dbReference>
<feature type="domain" description="ANKLE2 third alpha/beta" evidence="9">
    <location>
        <begin position="506"/>
        <end position="535"/>
    </location>
</feature>
<evidence type="ECO:0000256" key="4">
    <source>
        <dbReference type="ARBA" id="ARBA00022824"/>
    </source>
</evidence>
<dbReference type="GO" id="GO:0031468">
    <property type="term" value="P:nuclear membrane reassembly"/>
    <property type="evidence" value="ECO:0007669"/>
    <property type="project" value="UniProtKB-ARBA"/>
</dbReference>
<dbReference type="InterPro" id="IPR056237">
    <property type="entry name" value="ANKLE2_3rd"/>
</dbReference>
<comment type="subcellular location">
    <subcellularLocation>
        <location evidence="1">Endoplasmic reticulum</location>
    </subcellularLocation>
</comment>
<evidence type="ECO:0000259" key="9">
    <source>
        <dbReference type="Pfam" id="PF24567"/>
    </source>
</evidence>
<name>A0A1I8P5G4_STOCA</name>
<feature type="repeat" description="ANK" evidence="7">
    <location>
        <begin position="215"/>
        <end position="237"/>
    </location>
</feature>
<keyword evidence="3" id="KW-0132">Cell division</keyword>
<dbReference type="PANTHER" id="PTHR12349:SF4">
    <property type="entry name" value="ANKYRIN REPEAT AND LEM DOMAIN-CONTAINING PROTEIN 2"/>
    <property type="match status" value="1"/>
</dbReference>
<evidence type="ECO:0000256" key="3">
    <source>
        <dbReference type="ARBA" id="ARBA00022618"/>
    </source>
</evidence>
<keyword evidence="6" id="KW-0131">Cell cycle</keyword>
<dbReference type="SUPFAM" id="SSF48403">
    <property type="entry name" value="Ankyrin repeat"/>
    <property type="match status" value="1"/>
</dbReference>
<evidence type="ECO:0000313" key="11">
    <source>
        <dbReference type="Proteomes" id="UP000095300"/>
    </source>
</evidence>
<dbReference type="EnsemblMetazoa" id="SCAU004949-RA">
    <property type="protein sequence ID" value="SCAU004949-PA"/>
    <property type="gene ID" value="SCAU004949"/>
</dbReference>
<feature type="compositionally biased region" description="Basic and acidic residues" evidence="8">
    <location>
        <begin position="421"/>
        <end position="439"/>
    </location>
</feature>
<dbReference type="FunFam" id="1.25.40.20:FF:000072">
    <property type="entry name" value="Ankyrin repeat and LEM domain containing 2"/>
    <property type="match status" value="1"/>
</dbReference>
<dbReference type="GO" id="GO:0051721">
    <property type="term" value="F:protein phosphatase 2A binding"/>
    <property type="evidence" value="ECO:0007669"/>
    <property type="project" value="TreeGrafter"/>
</dbReference>
<dbReference type="Pfam" id="PF00023">
    <property type="entry name" value="Ank"/>
    <property type="match status" value="1"/>
</dbReference>
<protein>
    <recommendedName>
        <fullName evidence="9">ANKLE2 third alpha/beta domain-containing protein</fullName>
    </recommendedName>
</protein>
<keyword evidence="4" id="KW-0256">Endoplasmic reticulum</keyword>
<feature type="compositionally biased region" description="Low complexity" evidence="8">
    <location>
        <begin position="17"/>
        <end position="38"/>
    </location>
</feature>
<keyword evidence="5 7" id="KW-0040">ANK repeat</keyword>
<evidence type="ECO:0000256" key="2">
    <source>
        <dbReference type="ARBA" id="ARBA00007597"/>
    </source>
</evidence>
<dbReference type="GO" id="GO:0005783">
    <property type="term" value="C:endoplasmic reticulum"/>
    <property type="evidence" value="ECO:0007669"/>
    <property type="project" value="UniProtKB-SubCell"/>
</dbReference>
<feature type="region of interest" description="Disordered" evidence="8">
    <location>
        <begin position="14"/>
        <end position="38"/>
    </location>
</feature>
<dbReference type="InterPro" id="IPR002110">
    <property type="entry name" value="Ankyrin_rpt"/>
</dbReference>
<dbReference type="SMART" id="SM00248">
    <property type="entry name" value="ANK"/>
    <property type="match status" value="2"/>
</dbReference>
<evidence type="ECO:0000256" key="7">
    <source>
        <dbReference type="PROSITE-ProRule" id="PRU00023"/>
    </source>
</evidence>
<feature type="compositionally biased region" description="Polar residues" evidence="8">
    <location>
        <begin position="344"/>
        <end position="393"/>
    </location>
</feature>
<dbReference type="Pfam" id="PF24567">
    <property type="entry name" value="ANKLE2_3rd"/>
    <property type="match status" value="2"/>
</dbReference>
<dbReference type="GO" id="GO:0051301">
    <property type="term" value="P:cell division"/>
    <property type="evidence" value="ECO:0007669"/>
    <property type="project" value="UniProtKB-KW"/>
</dbReference>
<evidence type="ECO:0000256" key="8">
    <source>
        <dbReference type="SAM" id="MobiDB-lite"/>
    </source>
</evidence>
<evidence type="ECO:0000313" key="10">
    <source>
        <dbReference type="EnsemblMetazoa" id="SCAU004949-PA"/>
    </source>
</evidence>